<protein>
    <submittedName>
        <fullName evidence="1">Glutaredoxin</fullName>
    </submittedName>
</protein>
<sequence length="119" mass="13127">MLTVYGTKICPDCIACEASFKKYGIGYRFVNIFASMPKMKAFIQLRDTNPVFDHLKAVHDLGIPACVKEDGTVFTDWEGYLRKQGFEPIWPAEADEAMEKIKQEKAAAGAACGVGQQGC</sequence>
<dbReference type="AlphaFoldDB" id="A0A6A8ME13"/>
<gene>
    <name evidence="1" type="ORF">FYJ62_05065</name>
</gene>
<accession>A0A6A8ME13</accession>
<reference evidence="1 2" key="1">
    <citation type="submission" date="2019-08" db="EMBL/GenBank/DDBJ databases">
        <title>In-depth cultivation of the pig gut microbiome towards novel bacterial diversity and tailored functional studies.</title>
        <authorList>
            <person name="Wylensek D."/>
            <person name="Hitch T.C.A."/>
            <person name="Clavel T."/>
        </authorList>
    </citation>
    <scope>NUCLEOTIDE SEQUENCE [LARGE SCALE GENOMIC DNA]</scope>
    <source>
        <strain evidence="1 2">Bifido-178-WT-2B</strain>
    </source>
</reference>
<organism evidence="1 2">
    <name type="scientific">Lactobacillus porci</name>
    <dbReference type="NCBI Taxonomy" id="2012477"/>
    <lineage>
        <taxon>Bacteria</taxon>
        <taxon>Bacillati</taxon>
        <taxon>Bacillota</taxon>
        <taxon>Bacilli</taxon>
        <taxon>Lactobacillales</taxon>
        <taxon>Lactobacillaceae</taxon>
        <taxon>Lactobacillus</taxon>
    </lineage>
</organism>
<dbReference type="Gene3D" id="3.40.30.10">
    <property type="entry name" value="Glutaredoxin"/>
    <property type="match status" value="1"/>
</dbReference>
<name>A0A6A8ME13_9LACO</name>
<dbReference type="SUPFAM" id="SSF52833">
    <property type="entry name" value="Thioredoxin-like"/>
    <property type="match status" value="1"/>
</dbReference>
<comment type="caution">
    <text evidence="1">The sequence shown here is derived from an EMBL/GenBank/DDBJ whole genome shotgun (WGS) entry which is preliminary data.</text>
</comment>
<evidence type="ECO:0000313" key="2">
    <source>
        <dbReference type="Proteomes" id="UP000438120"/>
    </source>
</evidence>
<dbReference type="RefSeq" id="WP_154548371.1">
    <property type="nucleotide sequence ID" value="NZ_VUMX01000010.1"/>
</dbReference>
<dbReference type="EMBL" id="VUMX01000010">
    <property type="protein sequence ID" value="MST87022.1"/>
    <property type="molecule type" value="Genomic_DNA"/>
</dbReference>
<dbReference type="Proteomes" id="UP000438120">
    <property type="component" value="Unassembled WGS sequence"/>
</dbReference>
<dbReference type="OrthoDB" id="5679012at2"/>
<evidence type="ECO:0000313" key="1">
    <source>
        <dbReference type="EMBL" id="MST87022.1"/>
    </source>
</evidence>
<proteinExistence type="predicted"/>
<keyword evidence="2" id="KW-1185">Reference proteome</keyword>
<dbReference type="InterPro" id="IPR036249">
    <property type="entry name" value="Thioredoxin-like_sf"/>
</dbReference>